<dbReference type="Pfam" id="PF06265">
    <property type="entry name" value="YutD-like"/>
    <property type="match status" value="1"/>
</dbReference>
<dbReference type="InterPro" id="IPR038141">
    <property type="entry name" value="YutD-like_sf"/>
</dbReference>
<dbReference type="AlphaFoldDB" id="A0A7L6N2J5"/>
<dbReference type="KEGG" id="tbk:HF295_06345"/>
<evidence type="ECO:0000313" key="2">
    <source>
        <dbReference type="Proteomes" id="UP000512167"/>
    </source>
</evidence>
<dbReference type="InterPro" id="IPR009370">
    <property type="entry name" value="YutD-like"/>
</dbReference>
<proteinExistence type="predicted"/>
<keyword evidence="2" id="KW-1185">Reference proteome</keyword>
<protein>
    <submittedName>
        <fullName evidence="1">YutD family protein</fullName>
    </submittedName>
</protein>
<organism evidence="1 2">
    <name type="scientific">Hujiaoplasma nucleasis</name>
    <dbReference type="NCBI Taxonomy" id="2725268"/>
    <lineage>
        <taxon>Bacteria</taxon>
        <taxon>Bacillati</taxon>
        <taxon>Mycoplasmatota</taxon>
        <taxon>Mollicutes</taxon>
        <taxon>Candidatus Izemoplasmatales</taxon>
        <taxon>Hujiaoplasmataceae</taxon>
        <taxon>Hujiaoplasma</taxon>
    </lineage>
</organism>
<dbReference type="EMBL" id="CP051151">
    <property type="protein sequence ID" value="QLY40490.1"/>
    <property type="molecule type" value="Genomic_DNA"/>
</dbReference>
<gene>
    <name evidence="1" type="ORF">HF295_06345</name>
</gene>
<dbReference type="Gene3D" id="3.50.4.20">
    <property type="match status" value="1"/>
</dbReference>
<reference evidence="1 2" key="1">
    <citation type="submission" date="2020-04" db="EMBL/GenBank/DDBJ databases">
        <authorList>
            <person name="Zheng R.K."/>
            <person name="Sun C.M."/>
        </authorList>
    </citation>
    <scope>NUCLEOTIDE SEQUENCE [LARGE SCALE GENOMIC DNA]</scope>
    <source>
        <strain evidence="2">zrk29</strain>
    </source>
</reference>
<sequence>MIESEHGMFDMIKNYRDAFVLDDFNQLYVDYFNKYMYIVGDYVAGKLRLKGFNEQNFNTIPDYIVESCAPNCAYYILKNNEPKEEKGSE</sequence>
<dbReference type="RefSeq" id="WP_312031328.1">
    <property type="nucleotide sequence ID" value="NZ_CP051151.1"/>
</dbReference>
<accession>A0A7L6N2J5</accession>
<evidence type="ECO:0000313" key="1">
    <source>
        <dbReference type="EMBL" id="QLY40490.1"/>
    </source>
</evidence>
<name>A0A7L6N2J5_9MOLU</name>
<dbReference type="Proteomes" id="UP000512167">
    <property type="component" value="Chromosome"/>
</dbReference>